<feature type="region of interest" description="Disordered" evidence="1">
    <location>
        <begin position="54"/>
        <end position="78"/>
    </location>
</feature>
<proteinExistence type="predicted"/>
<organism evidence="2">
    <name type="scientific">uncultured marine group II/III euryarchaeote AD1000_77_D05</name>
    <dbReference type="NCBI Taxonomy" id="1457810"/>
    <lineage>
        <taxon>Archaea</taxon>
        <taxon>Methanobacteriati</taxon>
        <taxon>Methanobacteriota</taxon>
        <taxon>environmental samples</taxon>
    </lineage>
</organism>
<dbReference type="EMBL" id="KF900475">
    <property type="protein sequence ID" value="AIE96280.1"/>
    <property type="molecule type" value="Genomic_DNA"/>
</dbReference>
<protein>
    <submittedName>
        <fullName evidence="2">Uncharacterized protein</fullName>
    </submittedName>
</protein>
<evidence type="ECO:0000256" key="1">
    <source>
        <dbReference type="SAM" id="MobiDB-lite"/>
    </source>
</evidence>
<reference evidence="2" key="1">
    <citation type="journal article" date="2014" name="Genome Biol. Evol.">
        <title>Pangenome evidence for extensive interdomain horizontal transfer affecting lineage core and shell genes in uncultured planktonic thaumarchaeota and euryarchaeota.</title>
        <authorList>
            <person name="Deschamps P."/>
            <person name="Zivanovic Y."/>
            <person name="Moreira D."/>
            <person name="Rodriguez-Valera F."/>
            <person name="Lopez-Garcia P."/>
        </authorList>
    </citation>
    <scope>NUCLEOTIDE SEQUENCE</scope>
</reference>
<sequence length="210" mass="23231">MVDEIRSCYRFRSLDDDIVILIEGEMDWVESWREKIGLSGIGLLERLSIGSDGDPIMSSSSSSGRASKPLPGPTPNPESVLTVRRIIGELNIDEEMTKLGIYKEESPSVGDLRAILDEYDEAPKPPQGSPSTEPVAEGWLREALRIAVRRFGVMALPVDVIVQTIHGRHDLDDELVEGWLETQYQLGKLVKIYGGTREGFGPAPTWLDAV</sequence>
<feature type="compositionally biased region" description="Low complexity" evidence="1">
    <location>
        <begin position="54"/>
        <end position="64"/>
    </location>
</feature>
<accession>A0A075FWX8</accession>
<evidence type="ECO:0000313" key="2">
    <source>
        <dbReference type="EMBL" id="AIE96280.1"/>
    </source>
</evidence>
<dbReference type="AlphaFoldDB" id="A0A075FWX8"/>
<name>A0A075FWX8_9EURY</name>